<dbReference type="Gene3D" id="1.10.10.10">
    <property type="entry name" value="Winged helix-like DNA-binding domain superfamily/Winged helix DNA-binding domain"/>
    <property type="match status" value="1"/>
</dbReference>
<dbReference type="InterPro" id="IPR036388">
    <property type="entry name" value="WH-like_DNA-bd_sf"/>
</dbReference>
<dbReference type="HAMAP" id="MF_01131">
    <property type="entry name" value="Rex"/>
    <property type="match status" value="1"/>
</dbReference>
<dbReference type="Pfam" id="PF02629">
    <property type="entry name" value="CoA_binding"/>
    <property type="match status" value="1"/>
</dbReference>
<reference evidence="9 11" key="2">
    <citation type="submission" date="2016-02" db="EMBL/GenBank/DDBJ databases">
        <title>Complete Genome Sequence of Propionibacterium acidipropionici ATCC 55737.</title>
        <authorList>
            <person name="Luna Flores C.H."/>
            <person name="Nielsen L.K."/>
            <person name="Marcellin E."/>
        </authorList>
    </citation>
    <scope>NUCLEOTIDE SEQUENCE [LARGE SCALE GENOMIC DNA]</scope>
    <source>
        <strain evidence="9 11">ATCC 55737</strain>
    </source>
</reference>
<evidence type="ECO:0000313" key="12">
    <source>
        <dbReference type="Proteomes" id="UP000178666"/>
    </source>
</evidence>
<accession>A0AAC9ANA4</accession>
<dbReference type="NCBIfam" id="NF003995">
    <property type="entry name" value="PRK05472.2-4"/>
    <property type="match status" value="1"/>
</dbReference>
<dbReference type="EMBL" id="CP014352">
    <property type="protein sequence ID" value="AMS05259.1"/>
    <property type="molecule type" value="Genomic_DNA"/>
</dbReference>
<comment type="subunit">
    <text evidence="7">Homodimer.</text>
</comment>
<evidence type="ECO:0000256" key="3">
    <source>
        <dbReference type="ARBA" id="ARBA00023015"/>
    </source>
</evidence>
<dbReference type="PANTHER" id="PTHR35786">
    <property type="entry name" value="REDOX-SENSING TRANSCRIPTIONAL REPRESSOR REX"/>
    <property type="match status" value="1"/>
</dbReference>
<dbReference type="SUPFAM" id="SSF51735">
    <property type="entry name" value="NAD(P)-binding Rossmann-fold domains"/>
    <property type="match status" value="1"/>
</dbReference>
<dbReference type="InterPro" id="IPR022876">
    <property type="entry name" value="Tscrpt_rep_Rex"/>
</dbReference>
<feature type="binding site" evidence="7">
    <location>
        <begin position="93"/>
        <end position="98"/>
    </location>
    <ligand>
        <name>NAD(+)</name>
        <dbReference type="ChEBI" id="CHEBI:57540"/>
    </ligand>
</feature>
<evidence type="ECO:0000256" key="5">
    <source>
        <dbReference type="ARBA" id="ARBA00023125"/>
    </source>
</evidence>
<evidence type="ECO:0000256" key="1">
    <source>
        <dbReference type="ARBA" id="ARBA00022490"/>
    </source>
</evidence>
<evidence type="ECO:0000259" key="8">
    <source>
        <dbReference type="SMART" id="SM00881"/>
    </source>
</evidence>
<dbReference type="NCBIfam" id="NF003993">
    <property type="entry name" value="PRK05472.2-2"/>
    <property type="match status" value="1"/>
</dbReference>
<dbReference type="InterPro" id="IPR003781">
    <property type="entry name" value="CoA-bd"/>
</dbReference>
<dbReference type="GO" id="GO:0045892">
    <property type="term" value="P:negative regulation of DNA-templated transcription"/>
    <property type="evidence" value="ECO:0007669"/>
    <property type="project" value="InterPro"/>
</dbReference>
<keyword evidence="2 7" id="KW-0678">Repressor</keyword>
<dbReference type="InterPro" id="IPR009718">
    <property type="entry name" value="Rex_DNA-bd_C_dom"/>
</dbReference>
<dbReference type="Pfam" id="PF06971">
    <property type="entry name" value="Put_DNA-bind_N"/>
    <property type="match status" value="1"/>
</dbReference>
<dbReference type="InterPro" id="IPR058236">
    <property type="entry name" value="Rex_actinobacterial-type"/>
</dbReference>
<keyword evidence="12" id="KW-1185">Reference proteome</keyword>
<evidence type="ECO:0000256" key="4">
    <source>
        <dbReference type="ARBA" id="ARBA00023027"/>
    </source>
</evidence>
<name>A0AAC9ANA4_9ACTN</name>
<dbReference type="RefSeq" id="WP_062819411.1">
    <property type="nucleotide sequence ID" value="NZ_CP014352.1"/>
</dbReference>
<dbReference type="GO" id="GO:0003700">
    <property type="term" value="F:DNA-binding transcription factor activity"/>
    <property type="evidence" value="ECO:0007669"/>
    <property type="project" value="UniProtKB-UniRule"/>
</dbReference>
<evidence type="ECO:0000256" key="7">
    <source>
        <dbReference type="HAMAP-Rule" id="MF_01131"/>
    </source>
</evidence>
<dbReference type="NCBIfam" id="NF003992">
    <property type="entry name" value="PRK05472.2-1"/>
    <property type="match status" value="1"/>
</dbReference>
<sequence length="212" mass="22409">MSEPHVTALPGATVSRLPGYLRALHEAEESGVEVISSVELATRAGVHPALLRRDLSQLGSYGTRGVGYDVDTLIREIGRVVGDRLTWPVVIVGVGHLGQALAHHKVLRDRGFELVGLVDSSPDVIGSRITGVEVRPPDGLAEAVTEGHAVIGVITTPPGEAQGVADALVAAGIRRILNFAAQPLEVPASVTVRAVDLTGEMQVLVYHEIHER</sequence>
<evidence type="ECO:0000313" key="10">
    <source>
        <dbReference type="EMBL" id="AOZ46739.1"/>
    </source>
</evidence>
<dbReference type="InterPro" id="IPR036390">
    <property type="entry name" value="WH_DNA-bd_sf"/>
</dbReference>
<feature type="DNA-binding region" description="H-T-H motif" evidence="7">
    <location>
        <begin position="19"/>
        <end position="58"/>
    </location>
</feature>
<comment type="subcellular location">
    <subcellularLocation>
        <location evidence="7">Cytoplasm</location>
    </subcellularLocation>
</comment>
<feature type="domain" description="CoA-binding" evidence="8">
    <location>
        <begin position="82"/>
        <end position="183"/>
    </location>
</feature>
<keyword evidence="6 7" id="KW-0804">Transcription</keyword>
<proteinExistence type="inferred from homology"/>
<dbReference type="NCBIfam" id="NF003994">
    <property type="entry name" value="PRK05472.2-3"/>
    <property type="match status" value="1"/>
</dbReference>
<comment type="similarity">
    <text evidence="7">Belongs to the transcriptional regulatory Rex family.</text>
</comment>
<keyword evidence="4 7" id="KW-0520">NAD</keyword>
<dbReference type="GO" id="GO:0051775">
    <property type="term" value="P:response to redox state"/>
    <property type="evidence" value="ECO:0007669"/>
    <property type="project" value="InterPro"/>
</dbReference>
<dbReference type="Proteomes" id="UP000075221">
    <property type="component" value="Chromosome"/>
</dbReference>
<dbReference type="GO" id="GO:0005737">
    <property type="term" value="C:cytoplasm"/>
    <property type="evidence" value="ECO:0007669"/>
    <property type="project" value="UniProtKB-SubCell"/>
</dbReference>
<dbReference type="Proteomes" id="UP000178666">
    <property type="component" value="Chromosome"/>
</dbReference>
<dbReference type="EMBL" id="CP015970">
    <property type="protein sequence ID" value="AOZ46739.1"/>
    <property type="molecule type" value="Genomic_DNA"/>
</dbReference>
<evidence type="ECO:0000313" key="11">
    <source>
        <dbReference type="Proteomes" id="UP000075221"/>
    </source>
</evidence>
<dbReference type="GO" id="GO:0003677">
    <property type="term" value="F:DNA binding"/>
    <property type="evidence" value="ECO:0007669"/>
    <property type="project" value="UniProtKB-UniRule"/>
</dbReference>
<keyword evidence="5 7" id="KW-0238">DNA-binding</keyword>
<keyword evidence="3 7" id="KW-0805">Transcription regulation</keyword>
<dbReference type="InterPro" id="IPR036291">
    <property type="entry name" value="NAD(P)-bd_dom_sf"/>
</dbReference>
<protein>
    <recommendedName>
        <fullName evidence="7">Redox-sensing transcriptional repressor Rex</fullName>
    </recommendedName>
</protein>
<reference evidence="10 12" key="1">
    <citation type="journal article" date="2016" name="Plant Dis.">
        <title>Improved production of propionic acid using genome shuffling.</title>
        <authorList>
            <person name="Luna-Flores C.H."/>
            <person name="Palfreyman R.W."/>
            <person name="Kromer J.O."/>
            <person name="Nielsen L.K."/>
            <person name="Marcellin E."/>
        </authorList>
    </citation>
    <scope>NUCLEOTIDE SEQUENCE [LARGE SCALE GENOMIC DNA]</scope>
    <source>
        <strain evidence="10 12">F3E8</strain>
    </source>
</reference>
<dbReference type="SUPFAM" id="SSF46785">
    <property type="entry name" value="Winged helix' DNA-binding domain"/>
    <property type="match status" value="1"/>
</dbReference>
<dbReference type="SMART" id="SM00881">
    <property type="entry name" value="CoA_binding"/>
    <property type="match status" value="1"/>
</dbReference>
<dbReference type="AlphaFoldDB" id="A0AAC9ANA4"/>
<comment type="function">
    <text evidence="7">Modulates transcription in response to changes in cellular NADH/NAD(+) redox state.</text>
</comment>
<evidence type="ECO:0000313" key="9">
    <source>
        <dbReference type="EMBL" id="AMS05259.1"/>
    </source>
</evidence>
<organism evidence="9 11">
    <name type="scientific">Acidipropionibacterium acidipropionici</name>
    <dbReference type="NCBI Taxonomy" id="1748"/>
    <lineage>
        <taxon>Bacteria</taxon>
        <taxon>Bacillati</taxon>
        <taxon>Actinomycetota</taxon>
        <taxon>Actinomycetes</taxon>
        <taxon>Propionibacteriales</taxon>
        <taxon>Propionibacteriaceae</taxon>
        <taxon>Acidipropionibacterium</taxon>
    </lineage>
</organism>
<gene>
    <name evidence="7" type="primary">rex</name>
    <name evidence="10" type="ORF">A8L58_08525</name>
    <name evidence="9" type="ORF">AXH35_07060</name>
</gene>
<evidence type="ECO:0000256" key="2">
    <source>
        <dbReference type="ARBA" id="ARBA00022491"/>
    </source>
</evidence>
<dbReference type="PANTHER" id="PTHR35786:SF1">
    <property type="entry name" value="REDOX-SENSING TRANSCRIPTIONAL REPRESSOR REX 1"/>
    <property type="match status" value="1"/>
</dbReference>
<dbReference type="NCBIfam" id="NF003996">
    <property type="entry name" value="PRK05472.2-5"/>
    <property type="match status" value="1"/>
</dbReference>
<dbReference type="Gene3D" id="3.40.50.720">
    <property type="entry name" value="NAD(P)-binding Rossmann-like Domain"/>
    <property type="match status" value="1"/>
</dbReference>
<evidence type="ECO:0000256" key="6">
    <source>
        <dbReference type="ARBA" id="ARBA00023163"/>
    </source>
</evidence>
<keyword evidence="1 7" id="KW-0963">Cytoplasm</keyword>